<evidence type="ECO:0000313" key="1">
    <source>
        <dbReference type="EMBL" id="MBB5833743.1"/>
    </source>
</evidence>
<comment type="caution">
    <text evidence="1">The sequence shown here is derived from an EMBL/GenBank/DDBJ whole genome shotgun (WGS) entry which is preliminary data.</text>
</comment>
<sequence length="131" mass="14027">MDAYKRYRAVIDTLTRSGGADVRDVPAVTTGLELVATNNQADTYKGRKIHSIGSTQVVWARPSKIGPPTDGVVVTVSVQACLDTSKTQAVDAAGKNVRPPGTPTRWLDNREVKFVDGSWKVANGRSQGAKC</sequence>
<dbReference type="AlphaFoldDB" id="A0A7W9J2L9"/>
<dbReference type="Proteomes" id="UP000549971">
    <property type="component" value="Unassembled WGS sequence"/>
</dbReference>
<accession>A0A7W9J2L9</accession>
<proteinExistence type="predicted"/>
<organism evidence="1 2">
    <name type="scientific">Kribbella italica</name>
    <dbReference type="NCBI Taxonomy" id="1540520"/>
    <lineage>
        <taxon>Bacteria</taxon>
        <taxon>Bacillati</taxon>
        <taxon>Actinomycetota</taxon>
        <taxon>Actinomycetes</taxon>
        <taxon>Propionibacteriales</taxon>
        <taxon>Kribbellaceae</taxon>
        <taxon>Kribbella</taxon>
    </lineage>
</organism>
<evidence type="ECO:0000313" key="2">
    <source>
        <dbReference type="Proteomes" id="UP000549971"/>
    </source>
</evidence>
<reference evidence="1 2" key="1">
    <citation type="submission" date="2020-08" db="EMBL/GenBank/DDBJ databases">
        <title>Sequencing the genomes of 1000 actinobacteria strains.</title>
        <authorList>
            <person name="Klenk H.-P."/>
        </authorList>
    </citation>
    <scope>NUCLEOTIDE SEQUENCE [LARGE SCALE GENOMIC DNA]</scope>
    <source>
        <strain evidence="1 2">DSM 28967</strain>
    </source>
</reference>
<name>A0A7W9J2L9_9ACTN</name>
<protein>
    <recommendedName>
        <fullName evidence="3">SnoaL-like domain-containing protein</fullName>
    </recommendedName>
</protein>
<evidence type="ECO:0008006" key="3">
    <source>
        <dbReference type="Google" id="ProtNLM"/>
    </source>
</evidence>
<gene>
    <name evidence="1" type="ORF">HDA39_000477</name>
</gene>
<keyword evidence="2" id="KW-1185">Reference proteome</keyword>
<dbReference type="RefSeq" id="WP_184793598.1">
    <property type="nucleotide sequence ID" value="NZ_JACHMY010000001.1"/>
</dbReference>
<dbReference type="EMBL" id="JACHMY010000001">
    <property type="protein sequence ID" value="MBB5833743.1"/>
    <property type="molecule type" value="Genomic_DNA"/>
</dbReference>